<sequence length="39" mass="4537">MMLKRCCKFHWLIFPMMIFWYGGGESSGDDLPSKLIIIA</sequence>
<organism evidence="2 3">
    <name type="scientific">Gossypium armourianum</name>
    <dbReference type="NCBI Taxonomy" id="34283"/>
    <lineage>
        <taxon>Eukaryota</taxon>
        <taxon>Viridiplantae</taxon>
        <taxon>Streptophyta</taxon>
        <taxon>Embryophyta</taxon>
        <taxon>Tracheophyta</taxon>
        <taxon>Spermatophyta</taxon>
        <taxon>Magnoliopsida</taxon>
        <taxon>eudicotyledons</taxon>
        <taxon>Gunneridae</taxon>
        <taxon>Pentapetalae</taxon>
        <taxon>rosids</taxon>
        <taxon>malvids</taxon>
        <taxon>Malvales</taxon>
        <taxon>Malvaceae</taxon>
        <taxon>Malvoideae</taxon>
        <taxon>Gossypium</taxon>
    </lineage>
</organism>
<keyword evidence="1" id="KW-0732">Signal</keyword>
<dbReference type="EMBL" id="JABFAE010417017">
    <property type="protein sequence ID" value="MBA0845589.1"/>
    <property type="molecule type" value="Genomic_DNA"/>
</dbReference>
<dbReference type="AlphaFoldDB" id="A0A7J9KH72"/>
<evidence type="ECO:0000256" key="1">
    <source>
        <dbReference type="SAM" id="SignalP"/>
    </source>
</evidence>
<keyword evidence="3" id="KW-1185">Reference proteome</keyword>
<proteinExistence type="predicted"/>
<reference evidence="2 3" key="1">
    <citation type="journal article" date="2019" name="Genome Biol. Evol.">
        <title>Insights into the evolution of the New World diploid cottons (Gossypium, subgenus Houzingenia) based on genome sequencing.</title>
        <authorList>
            <person name="Grover C.E."/>
            <person name="Arick M.A. 2nd"/>
            <person name="Thrash A."/>
            <person name="Conover J.L."/>
            <person name="Sanders W.S."/>
            <person name="Peterson D.G."/>
            <person name="Frelichowski J.E."/>
            <person name="Scheffler J.A."/>
            <person name="Scheffler B.E."/>
            <person name="Wendel J.F."/>
        </authorList>
    </citation>
    <scope>NUCLEOTIDE SEQUENCE [LARGE SCALE GENOMIC DNA]</scope>
    <source>
        <strain evidence="2">6</strain>
        <tissue evidence="2">Leaf</tissue>
    </source>
</reference>
<protein>
    <submittedName>
        <fullName evidence="2">Uncharacterized protein</fullName>
    </submittedName>
</protein>
<comment type="caution">
    <text evidence="2">The sequence shown here is derived from an EMBL/GenBank/DDBJ whole genome shotgun (WGS) entry which is preliminary data.</text>
</comment>
<dbReference type="Proteomes" id="UP000593575">
    <property type="component" value="Unassembled WGS sequence"/>
</dbReference>
<gene>
    <name evidence="2" type="ORF">Goarm_022192</name>
</gene>
<accession>A0A7J9KH72</accession>
<feature type="chain" id="PRO_5029833624" evidence="1">
    <location>
        <begin position="25"/>
        <end position="39"/>
    </location>
</feature>
<evidence type="ECO:0000313" key="3">
    <source>
        <dbReference type="Proteomes" id="UP000593575"/>
    </source>
</evidence>
<evidence type="ECO:0000313" key="2">
    <source>
        <dbReference type="EMBL" id="MBA0845589.1"/>
    </source>
</evidence>
<name>A0A7J9KH72_9ROSI</name>
<feature type="signal peptide" evidence="1">
    <location>
        <begin position="1"/>
        <end position="24"/>
    </location>
</feature>